<evidence type="ECO:0000313" key="2">
    <source>
        <dbReference type="EMBL" id="KAK2196865.1"/>
    </source>
</evidence>
<keyword evidence="3" id="KW-1185">Reference proteome</keyword>
<dbReference type="AlphaFoldDB" id="A0AAD9PL60"/>
<dbReference type="KEGG" id="bdw:94336412"/>
<sequence>MTVRLFRGEIQLSNAEFEAFSERLEATCGESALFWRLYPVDSATRITAVAVPSAKSVRTSKHHEASMDHKESSPTERGVGPGKVGKAKGQGNQEIHGPPKVQQQVEETVEYDETSPIYEYLHPSQETIGKLPDWARSFHQLLSHICKSKHGPLFVQAQQLQQPEMSMDPKPPDASAESLESPPNDKTKVDQLESLEQQQQPLAQSSLEQQEQQSLEQQYLQDILQRLLSSKYENSSQAFNELYNVFKFAFKSHSPGSPTWMGAQELSCRIQQMRLGLGLNDAARPPSPHAALVKQVESSFKEAAINVFEPLVAPITNRERLEFYQTLLALALDDHLELYTKFEHSAIWKSVLDGEIELDDQATDPNVFRQMAAWALERYNQHHPKQQQHTVKAQSAISPLN</sequence>
<feature type="region of interest" description="Disordered" evidence="1">
    <location>
        <begin position="56"/>
        <end position="103"/>
    </location>
</feature>
<dbReference type="Proteomes" id="UP001214638">
    <property type="component" value="Unassembled WGS sequence"/>
</dbReference>
<dbReference type="EMBL" id="JALLKP010000002">
    <property type="protein sequence ID" value="KAK2196865.1"/>
    <property type="molecule type" value="Genomic_DNA"/>
</dbReference>
<dbReference type="GeneID" id="94336412"/>
<name>A0AAD9PL60_9APIC</name>
<comment type="caution">
    <text evidence="2">The sequence shown here is derived from an EMBL/GenBank/DDBJ whole genome shotgun (WGS) entry which is preliminary data.</text>
</comment>
<accession>A0AAD9PL60</accession>
<gene>
    <name evidence="2" type="ORF">BdWA1_002114</name>
</gene>
<reference evidence="2" key="1">
    <citation type="journal article" date="2023" name="Nat. Microbiol.">
        <title>Babesia duncani multi-omics identifies virulence factors and drug targets.</title>
        <authorList>
            <person name="Singh P."/>
            <person name="Lonardi S."/>
            <person name="Liang Q."/>
            <person name="Vydyam P."/>
            <person name="Khabirova E."/>
            <person name="Fang T."/>
            <person name="Gihaz S."/>
            <person name="Thekkiniath J."/>
            <person name="Munshi M."/>
            <person name="Abel S."/>
            <person name="Ciampossin L."/>
            <person name="Batugedara G."/>
            <person name="Gupta M."/>
            <person name="Lu X.M."/>
            <person name="Lenz T."/>
            <person name="Chakravarty S."/>
            <person name="Cornillot E."/>
            <person name="Hu Y."/>
            <person name="Ma W."/>
            <person name="Gonzalez L.M."/>
            <person name="Sanchez S."/>
            <person name="Estrada K."/>
            <person name="Sanchez-Flores A."/>
            <person name="Montero E."/>
            <person name="Harb O.S."/>
            <person name="Le Roch K.G."/>
            <person name="Mamoun C.B."/>
        </authorList>
    </citation>
    <scope>NUCLEOTIDE SEQUENCE</scope>
    <source>
        <strain evidence="2">WA1</strain>
    </source>
</reference>
<feature type="compositionally biased region" description="Basic and acidic residues" evidence="1">
    <location>
        <begin position="62"/>
        <end position="74"/>
    </location>
</feature>
<protein>
    <submittedName>
        <fullName evidence="2">Uncharacterized protein</fullName>
    </submittedName>
</protein>
<feature type="region of interest" description="Disordered" evidence="1">
    <location>
        <begin position="162"/>
        <end position="188"/>
    </location>
</feature>
<evidence type="ECO:0000313" key="3">
    <source>
        <dbReference type="Proteomes" id="UP001214638"/>
    </source>
</evidence>
<proteinExistence type="predicted"/>
<dbReference type="RefSeq" id="XP_067803707.1">
    <property type="nucleotide sequence ID" value="XM_067947143.1"/>
</dbReference>
<evidence type="ECO:0000256" key="1">
    <source>
        <dbReference type="SAM" id="MobiDB-lite"/>
    </source>
</evidence>
<organism evidence="2 3">
    <name type="scientific">Babesia duncani</name>
    <dbReference type="NCBI Taxonomy" id="323732"/>
    <lineage>
        <taxon>Eukaryota</taxon>
        <taxon>Sar</taxon>
        <taxon>Alveolata</taxon>
        <taxon>Apicomplexa</taxon>
        <taxon>Aconoidasida</taxon>
        <taxon>Piroplasmida</taxon>
        <taxon>Babesiidae</taxon>
        <taxon>Babesia</taxon>
    </lineage>
</organism>